<organism evidence="3 4">
    <name type="scientific">Kalanchoe fedtschenkoi</name>
    <name type="common">Lavender scallops</name>
    <name type="synonym">South American air plant</name>
    <dbReference type="NCBI Taxonomy" id="63787"/>
    <lineage>
        <taxon>Eukaryota</taxon>
        <taxon>Viridiplantae</taxon>
        <taxon>Streptophyta</taxon>
        <taxon>Embryophyta</taxon>
        <taxon>Tracheophyta</taxon>
        <taxon>Spermatophyta</taxon>
        <taxon>Magnoliopsida</taxon>
        <taxon>eudicotyledons</taxon>
        <taxon>Gunneridae</taxon>
        <taxon>Pentapetalae</taxon>
        <taxon>Saxifragales</taxon>
        <taxon>Crassulaceae</taxon>
        <taxon>Kalanchoe</taxon>
    </lineage>
</organism>
<evidence type="ECO:0000259" key="2">
    <source>
        <dbReference type="Pfam" id="PF14303"/>
    </source>
</evidence>
<dbReference type="OMA" id="HAWIAAS"/>
<dbReference type="PANTHER" id="PTHR45023">
    <property type="match status" value="1"/>
</dbReference>
<dbReference type="Proteomes" id="UP000594263">
    <property type="component" value="Unplaced"/>
</dbReference>
<protein>
    <recommendedName>
        <fullName evidence="2">No apical meristem-associated C-terminal domain-containing protein</fullName>
    </recommendedName>
</protein>
<name>A0A7N0TK90_KALFE</name>
<evidence type="ECO:0000313" key="4">
    <source>
        <dbReference type="Proteomes" id="UP000594263"/>
    </source>
</evidence>
<feature type="domain" description="No apical meristem-associated C-terminal" evidence="2">
    <location>
        <begin position="141"/>
        <end position="271"/>
    </location>
</feature>
<dbReference type="AlphaFoldDB" id="A0A7N0TK90"/>
<dbReference type="InterPro" id="IPR029466">
    <property type="entry name" value="NAM-associated_C"/>
</dbReference>
<keyword evidence="4" id="KW-1185">Reference proteome</keyword>
<evidence type="ECO:0000313" key="3">
    <source>
        <dbReference type="EnsemblPlants" id="Kaladp0039s0258.1.v1.1.CDS.1"/>
    </source>
</evidence>
<feature type="region of interest" description="Disordered" evidence="1">
    <location>
        <begin position="165"/>
        <end position="217"/>
    </location>
</feature>
<dbReference type="PANTHER" id="PTHR45023:SF4">
    <property type="entry name" value="GLYCINE-RICH PROTEIN-RELATED"/>
    <property type="match status" value="1"/>
</dbReference>
<feature type="compositionally biased region" description="Polar residues" evidence="1">
    <location>
        <begin position="1"/>
        <end position="31"/>
    </location>
</feature>
<dbReference type="Pfam" id="PF14303">
    <property type="entry name" value="NAM-associated"/>
    <property type="match status" value="1"/>
</dbReference>
<dbReference type="Gramene" id="Kaladp0039s0258.1.v1.1">
    <property type="protein sequence ID" value="Kaladp0039s0258.1.v1.1.CDS.1"/>
    <property type="gene ID" value="Kaladp0039s0258.v1.1"/>
</dbReference>
<sequence length="289" mass="33447">MVPSPSQQMEGNSEDASITGNEAPLNVTQQEKNSRHVKWSAEEDEMLISSWITISNDSAVGNSQTRGSFWARVAGYFNTYRKTRIEREESQIKSHYYLMMSQVNEFNGYYNQIVSDHHSGWSDNQIIEAARLIWKNAHKKREFPYTHVWEMVKDEPKWEAQIGAQNASKKIKTSESGAYTSSSNHDIEENTYEGNESESRPIGQKAAKRKMRGKEKKDVTEEFAHRWKRMEELQAQKLAVLNEIKNKAKEDTLRADYEILMKDTSTMSDQQLIVHNHMCSIIKARHDIP</sequence>
<proteinExistence type="predicted"/>
<evidence type="ECO:0000256" key="1">
    <source>
        <dbReference type="SAM" id="MobiDB-lite"/>
    </source>
</evidence>
<dbReference type="EnsemblPlants" id="Kaladp0039s0258.1.v1.1">
    <property type="protein sequence ID" value="Kaladp0039s0258.1.v1.1.CDS.1"/>
    <property type="gene ID" value="Kaladp0039s0258.v1.1"/>
</dbReference>
<reference evidence="3" key="1">
    <citation type="submission" date="2021-01" db="UniProtKB">
        <authorList>
            <consortium name="EnsemblPlants"/>
        </authorList>
    </citation>
    <scope>IDENTIFICATION</scope>
</reference>
<feature type="region of interest" description="Disordered" evidence="1">
    <location>
        <begin position="1"/>
        <end position="33"/>
    </location>
</feature>
<accession>A0A7N0TK90</accession>
<feature type="compositionally biased region" description="Polar residues" evidence="1">
    <location>
        <begin position="165"/>
        <end position="184"/>
    </location>
</feature>